<protein>
    <submittedName>
        <fullName evidence="1">MmcQ/YjbR family DNA-binding protein</fullName>
    </submittedName>
</protein>
<dbReference type="InterPro" id="IPR007351">
    <property type="entry name" value="YjbR"/>
</dbReference>
<dbReference type="SUPFAM" id="SSF142906">
    <property type="entry name" value="YjbR-like"/>
    <property type="match status" value="1"/>
</dbReference>
<proteinExistence type="predicted"/>
<dbReference type="InterPro" id="IPR058532">
    <property type="entry name" value="YjbR/MT2646/Rv2570-like"/>
</dbReference>
<dbReference type="EMBL" id="CP126969">
    <property type="protein sequence ID" value="WIM67389.1"/>
    <property type="molecule type" value="Genomic_DNA"/>
</dbReference>
<sequence>MQSEGGLFGIASRVAAELPGAELTHPFGPEWDVWKVSGKVFCLLTDLRGDDIVTVKSDPVEARALQEEFAAISPGYHMNKKHWITLRDGVPEDVVAELLRESYRLVVAGLPRRLRRWIRRISGCCSGCFRSRRGVLAQTAKFTVQKQTSGKFRLALFQDPGPKTAVSFNPASVGREA</sequence>
<keyword evidence="2" id="KW-1185">Reference proteome</keyword>
<dbReference type="Pfam" id="PF04237">
    <property type="entry name" value="YjbR"/>
    <property type="match status" value="1"/>
</dbReference>
<accession>A0ABY8VCJ8</accession>
<dbReference type="Gene3D" id="3.90.1150.30">
    <property type="match status" value="1"/>
</dbReference>
<dbReference type="GO" id="GO:0003677">
    <property type="term" value="F:DNA binding"/>
    <property type="evidence" value="ECO:0007669"/>
    <property type="project" value="UniProtKB-KW"/>
</dbReference>
<dbReference type="InterPro" id="IPR038056">
    <property type="entry name" value="YjbR-like_sf"/>
</dbReference>
<evidence type="ECO:0000313" key="1">
    <source>
        <dbReference type="EMBL" id="WIM67389.1"/>
    </source>
</evidence>
<name>A0ABY8VCJ8_9CORY</name>
<organism evidence="1 2">
    <name type="scientific">Corynebacterium breve</name>
    <dbReference type="NCBI Taxonomy" id="3049799"/>
    <lineage>
        <taxon>Bacteria</taxon>
        <taxon>Bacillati</taxon>
        <taxon>Actinomycetota</taxon>
        <taxon>Actinomycetes</taxon>
        <taxon>Mycobacteriales</taxon>
        <taxon>Corynebacteriaceae</taxon>
        <taxon>Corynebacterium</taxon>
    </lineage>
</organism>
<dbReference type="PANTHER" id="PTHR35145:SF1">
    <property type="entry name" value="CYTOPLASMIC PROTEIN"/>
    <property type="match status" value="1"/>
</dbReference>
<reference evidence="1 2" key="1">
    <citation type="submission" date="2023-05" db="EMBL/GenBank/DDBJ databases">
        <title>Corynebacterium suedekumii sp. nov. and Corynebacterium breve sp. nov. isolated from raw cow's milk.</title>
        <authorList>
            <person name="Baer M.K."/>
            <person name="Mehl L."/>
            <person name="Hellmuth R."/>
            <person name="Marke G."/>
            <person name="Lipski A."/>
        </authorList>
    </citation>
    <scope>NUCLEOTIDE SEQUENCE [LARGE SCALE GENOMIC DNA]</scope>
    <source>
        <strain evidence="1 2">R4</strain>
    </source>
</reference>
<gene>
    <name evidence="1" type="ORF">QP027_09815</name>
</gene>
<keyword evidence="1" id="KW-0238">DNA-binding</keyword>
<evidence type="ECO:0000313" key="2">
    <source>
        <dbReference type="Proteomes" id="UP001225598"/>
    </source>
</evidence>
<dbReference type="Proteomes" id="UP001225598">
    <property type="component" value="Chromosome"/>
</dbReference>
<dbReference type="RefSeq" id="WP_284824448.1">
    <property type="nucleotide sequence ID" value="NZ_CP126969.1"/>
</dbReference>
<dbReference type="PANTHER" id="PTHR35145">
    <property type="entry name" value="CYTOPLASMIC PROTEIN-RELATED"/>
    <property type="match status" value="1"/>
</dbReference>